<dbReference type="EMBL" id="BAEE01000009">
    <property type="protein sequence ID" value="GAB08354.1"/>
    <property type="molecule type" value="Genomic_DNA"/>
</dbReference>
<name>G7GXM9_9ACTN</name>
<dbReference type="STRING" id="1073574.GOARA_009_00010"/>
<reference evidence="1 2" key="1">
    <citation type="submission" date="2011-11" db="EMBL/GenBank/DDBJ databases">
        <title>Whole genome shotgun sequence of Gordonia araii NBRC 100433.</title>
        <authorList>
            <person name="Yoshida Y."/>
            <person name="Hosoyama A."/>
            <person name="Tsuchikane K."/>
            <person name="Katsumata H."/>
            <person name="Yamazaki S."/>
            <person name="Fujita N."/>
        </authorList>
    </citation>
    <scope>NUCLEOTIDE SEQUENCE [LARGE SCALE GENOMIC DNA]</scope>
    <source>
        <strain evidence="1 2">NBRC 100433</strain>
    </source>
</reference>
<proteinExistence type="predicted"/>
<sequence length="147" mass="15266">MTGHRVGIRFVEGAQVATYRRVEIRRLNILGEGRIVGPHPTAGGRRPRSAAVAARATVSRVRAAVAAVPITAAALTAVPVVAVVAAPSAAGTIVRLRATRATAPAARPVLPCVHIPTIPFTSTARPHYRVAGPIREMIQAPHEACGA</sequence>
<organism evidence="1 2">
    <name type="scientific">Gordonia araii NBRC 100433</name>
    <dbReference type="NCBI Taxonomy" id="1073574"/>
    <lineage>
        <taxon>Bacteria</taxon>
        <taxon>Bacillati</taxon>
        <taxon>Actinomycetota</taxon>
        <taxon>Actinomycetes</taxon>
        <taxon>Mycobacteriales</taxon>
        <taxon>Gordoniaceae</taxon>
        <taxon>Gordonia</taxon>
    </lineage>
</organism>
<accession>G7GXM9</accession>
<dbReference type="Proteomes" id="UP000035088">
    <property type="component" value="Unassembled WGS sequence"/>
</dbReference>
<gene>
    <name evidence="1" type="ORF">GOARA_009_00010</name>
</gene>
<dbReference type="AlphaFoldDB" id="G7GXM9"/>
<evidence type="ECO:0000313" key="1">
    <source>
        <dbReference type="EMBL" id="GAB08354.1"/>
    </source>
</evidence>
<evidence type="ECO:0000313" key="2">
    <source>
        <dbReference type="Proteomes" id="UP000035088"/>
    </source>
</evidence>
<keyword evidence="2" id="KW-1185">Reference proteome</keyword>
<comment type="caution">
    <text evidence="1">The sequence shown here is derived from an EMBL/GenBank/DDBJ whole genome shotgun (WGS) entry which is preliminary data.</text>
</comment>
<protein>
    <submittedName>
        <fullName evidence="1">Uncharacterized protein</fullName>
    </submittedName>
</protein>